<name>A0A7W7T3X1_9PSEU</name>
<reference evidence="2 3" key="1">
    <citation type="submission" date="2020-08" db="EMBL/GenBank/DDBJ databases">
        <title>Sequencing the genomes of 1000 actinobacteria strains.</title>
        <authorList>
            <person name="Klenk H.-P."/>
        </authorList>
    </citation>
    <scope>NUCLEOTIDE SEQUENCE [LARGE SCALE GENOMIC DNA]</scope>
    <source>
        <strain evidence="2 3">DSM 45084</strain>
    </source>
</reference>
<keyword evidence="3" id="KW-1185">Reference proteome</keyword>
<dbReference type="EMBL" id="JACHJS010000001">
    <property type="protein sequence ID" value="MBB4966115.1"/>
    <property type="molecule type" value="Genomic_DNA"/>
</dbReference>
<accession>A0A7W7T3X1</accession>
<dbReference type="PANTHER" id="PTHR33744">
    <property type="entry name" value="CARBOHYDRATE DIACID REGULATOR"/>
    <property type="match status" value="1"/>
</dbReference>
<dbReference type="Proteomes" id="UP000542674">
    <property type="component" value="Unassembled WGS sequence"/>
</dbReference>
<dbReference type="InterPro" id="IPR051448">
    <property type="entry name" value="CdaR-like_regulators"/>
</dbReference>
<dbReference type="AlphaFoldDB" id="A0A7W7T3X1"/>
<gene>
    <name evidence="2" type="ORF">F4559_003474</name>
</gene>
<protein>
    <recommendedName>
        <fullName evidence="1">PucR C-terminal helix-turn-helix domain-containing protein</fullName>
    </recommendedName>
</protein>
<feature type="domain" description="PucR C-terminal helix-turn-helix" evidence="1">
    <location>
        <begin position="292"/>
        <end position="339"/>
    </location>
</feature>
<dbReference type="Gene3D" id="1.10.10.2840">
    <property type="entry name" value="PucR C-terminal helix-turn-helix domain"/>
    <property type="match status" value="1"/>
</dbReference>
<proteinExistence type="predicted"/>
<evidence type="ECO:0000313" key="3">
    <source>
        <dbReference type="Proteomes" id="UP000542674"/>
    </source>
</evidence>
<dbReference type="InterPro" id="IPR025736">
    <property type="entry name" value="PucR_C-HTH_dom"/>
</dbReference>
<organism evidence="2 3">
    <name type="scientific">Saccharothrix violaceirubra</name>
    <dbReference type="NCBI Taxonomy" id="413306"/>
    <lineage>
        <taxon>Bacteria</taxon>
        <taxon>Bacillati</taxon>
        <taxon>Actinomycetota</taxon>
        <taxon>Actinomycetes</taxon>
        <taxon>Pseudonocardiales</taxon>
        <taxon>Pseudonocardiaceae</taxon>
        <taxon>Saccharothrix</taxon>
    </lineage>
</organism>
<evidence type="ECO:0000313" key="2">
    <source>
        <dbReference type="EMBL" id="MBB4966115.1"/>
    </source>
</evidence>
<dbReference type="RefSeq" id="WP_184669944.1">
    <property type="nucleotide sequence ID" value="NZ_BAABAI010000005.1"/>
</dbReference>
<dbReference type="InterPro" id="IPR042070">
    <property type="entry name" value="PucR_C-HTH_sf"/>
</dbReference>
<comment type="caution">
    <text evidence="2">The sequence shown here is derived from an EMBL/GenBank/DDBJ whole genome shotgun (WGS) entry which is preliminary data.</text>
</comment>
<evidence type="ECO:0000259" key="1">
    <source>
        <dbReference type="Pfam" id="PF13556"/>
    </source>
</evidence>
<dbReference type="Pfam" id="PF13556">
    <property type="entry name" value="HTH_30"/>
    <property type="match status" value="1"/>
</dbReference>
<sequence>MAVDAYQREIPDFRRIATRPDVRESLLDFAVYLRRRTIELIADDEPFSRADIGLITAMGRARGAKGVSPASQRQVLVLHTSLLLREVHEIAGPDDGDAVMSALHWLPELGAASHSAYTTGYLGGLADARPLVDRVLLLAEALVTDDPLAHDLAAHLAMPVPRRCLVVVVRLPRSDVPRSAVADLLARHWVPCGWTAADELTAVVDGRDRGLAFVRDFVAAVDVPCSIGAAHGEVGALSEVAAGAREVSRVAPPRTAIHLRDDLFAELGVSRVPAVDAWLRDVADRLARGPRLVGTLDAFYRNDMARSRTAAALGVHPRTLDYRLRRVEELTGIDPVTVRGVRILSTAVNRVLAEG</sequence>